<dbReference type="PRINTS" id="PR00032">
    <property type="entry name" value="HTHARAC"/>
</dbReference>
<evidence type="ECO:0000313" key="6">
    <source>
        <dbReference type="Proteomes" id="UP000242175"/>
    </source>
</evidence>
<keyword evidence="3" id="KW-0804">Transcription</keyword>
<dbReference type="PANTHER" id="PTHR40055">
    <property type="entry name" value="TRANSCRIPTIONAL REGULATOR YGIV-RELATED"/>
    <property type="match status" value="1"/>
</dbReference>
<dbReference type="GO" id="GO:0003700">
    <property type="term" value="F:DNA-binding transcription factor activity"/>
    <property type="evidence" value="ECO:0007669"/>
    <property type="project" value="InterPro"/>
</dbReference>
<organism evidence="5 6">
    <name type="scientific">Paraphotobacterium marinum</name>
    <dbReference type="NCBI Taxonomy" id="1755811"/>
    <lineage>
        <taxon>Bacteria</taxon>
        <taxon>Pseudomonadati</taxon>
        <taxon>Pseudomonadota</taxon>
        <taxon>Gammaproteobacteria</taxon>
        <taxon>Vibrionales</taxon>
        <taxon>Vibrionaceae</taxon>
        <taxon>Paraphotobacterium</taxon>
    </lineage>
</organism>
<dbReference type="KEGG" id="pmai:CF386_09920"/>
<evidence type="ECO:0000313" key="5">
    <source>
        <dbReference type="EMBL" id="ASK79369.1"/>
    </source>
</evidence>
<dbReference type="InterPro" id="IPR050908">
    <property type="entry name" value="SmbC-like"/>
</dbReference>
<dbReference type="OrthoDB" id="282744at2"/>
<dbReference type="SUPFAM" id="SSF46689">
    <property type="entry name" value="Homeodomain-like"/>
    <property type="match status" value="2"/>
</dbReference>
<dbReference type="Gene3D" id="1.10.10.60">
    <property type="entry name" value="Homeodomain-like"/>
    <property type="match status" value="2"/>
</dbReference>
<dbReference type="InterPro" id="IPR011256">
    <property type="entry name" value="Reg_factor_effector_dom_sf"/>
</dbReference>
<dbReference type="InterPro" id="IPR018060">
    <property type="entry name" value="HTH_AraC"/>
</dbReference>
<feature type="domain" description="HTH araC/xylS-type" evidence="4">
    <location>
        <begin position="11"/>
        <end position="110"/>
    </location>
</feature>
<dbReference type="PROSITE" id="PS00041">
    <property type="entry name" value="HTH_ARAC_FAMILY_1"/>
    <property type="match status" value="1"/>
</dbReference>
<dbReference type="RefSeq" id="WP_089074277.1">
    <property type="nucleotide sequence ID" value="NZ_CBCSAM010000004.1"/>
</dbReference>
<reference evidence="5 6" key="1">
    <citation type="journal article" date="2016" name="Int. J. Syst. Evol. Microbiol.">
        <title>Paraphotobacterium marinum gen. nov., sp. nov., a member of the family Vibrionaceae, isolated from surface seawater.</title>
        <authorList>
            <person name="Huang Z."/>
            <person name="Dong C."/>
            <person name="Shao Z."/>
        </authorList>
    </citation>
    <scope>NUCLEOTIDE SEQUENCE [LARGE SCALE GENOMIC DNA]</scope>
    <source>
        <strain evidence="5 6">NSCS20N07D</strain>
    </source>
</reference>
<dbReference type="EMBL" id="CP022356">
    <property type="protein sequence ID" value="ASK79369.1"/>
    <property type="molecule type" value="Genomic_DNA"/>
</dbReference>
<accession>A0A220VGB4</accession>
<dbReference type="SUPFAM" id="SSF55136">
    <property type="entry name" value="Probable bacterial effector-binding domain"/>
    <property type="match status" value="1"/>
</dbReference>
<dbReference type="InterPro" id="IPR010499">
    <property type="entry name" value="AraC_E-bd"/>
</dbReference>
<evidence type="ECO:0000256" key="1">
    <source>
        <dbReference type="ARBA" id="ARBA00023015"/>
    </source>
</evidence>
<protein>
    <submittedName>
        <fullName evidence="5">AraC family transcriptional regulator</fullName>
    </submittedName>
</protein>
<dbReference type="PROSITE" id="PS01124">
    <property type="entry name" value="HTH_ARAC_FAMILY_2"/>
    <property type="match status" value="1"/>
</dbReference>
<dbReference type="InterPro" id="IPR020449">
    <property type="entry name" value="Tscrpt_reg_AraC-type_HTH"/>
</dbReference>
<dbReference type="Pfam" id="PF06445">
    <property type="entry name" value="GyrI-like"/>
    <property type="match status" value="1"/>
</dbReference>
<dbReference type="SMART" id="SM00871">
    <property type="entry name" value="AraC_E_bind"/>
    <property type="match status" value="1"/>
</dbReference>
<keyword evidence="6" id="KW-1185">Reference proteome</keyword>
<keyword evidence="2" id="KW-0238">DNA-binding</keyword>
<evidence type="ECO:0000256" key="3">
    <source>
        <dbReference type="ARBA" id="ARBA00023163"/>
    </source>
</evidence>
<dbReference type="InterPro" id="IPR029442">
    <property type="entry name" value="GyrI-like"/>
</dbReference>
<dbReference type="Proteomes" id="UP000242175">
    <property type="component" value="Chromosome small"/>
</dbReference>
<keyword evidence="1" id="KW-0805">Transcription regulation</keyword>
<dbReference type="AlphaFoldDB" id="A0A220VGB4"/>
<proteinExistence type="predicted"/>
<sequence>MKDKRIEDKVRLICDFLDKHPEKSYSLDELSHRANISKFHFQRVFTSIVGVSPRRYKQFSRMRRASMQLVYVKDLKIIDIALSAGFENPESFSRSFTKLFGQSPKDFRNNPNWSSWGPKFNFSIPSQTNNYNITIKKYPDRPCAMITHYGDYLQTIKSFDKLFSWITKNKIMSTADKKKLLMPISIPSSNPFETDQDDYQCKLALPYNGNISSNNLGIYSEKIPGGTYAVIKYEGQRDIYGFLHAITFFLVDWLPHSGWNKMNDQILIEHLNSPLDVDETKLITHICIPICK</sequence>
<evidence type="ECO:0000259" key="4">
    <source>
        <dbReference type="PROSITE" id="PS01124"/>
    </source>
</evidence>
<evidence type="ECO:0000256" key="2">
    <source>
        <dbReference type="ARBA" id="ARBA00023125"/>
    </source>
</evidence>
<dbReference type="GO" id="GO:0043565">
    <property type="term" value="F:sequence-specific DNA binding"/>
    <property type="evidence" value="ECO:0007669"/>
    <property type="project" value="InterPro"/>
</dbReference>
<dbReference type="Pfam" id="PF12833">
    <property type="entry name" value="HTH_18"/>
    <property type="match status" value="1"/>
</dbReference>
<name>A0A220VGB4_9GAMM</name>
<dbReference type="InterPro" id="IPR018062">
    <property type="entry name" value="HTH_AraC-typ_CS"/>
</dbReference>
<gene>
    <name evidence="5" type="ORF">CF386_09920</name>
</gene>
<dbReference type="PANTHER" id="PTHR40055:SF1">
    <property type="entry name" value="TRANSCRIPTIONAL REGULATOR YGIV-RELATED"/>
    <property type="match status" value="1"/>
</dbReference>
<dbReference type="Gene3D" id="3.20.80.10">
    <property type="entry name" value="Regulatory factor, effector binding domain"/>
    <property type="match status" value="1"/>
</dbReference>
<dbReference type="SMART" id="SM00342">
    <property type="entry name" value="HTH_ARAC"/>
    <property type="match status" value="1"/>
</dbReference>
<dbReference type="InterPro" id="IPR009057">
    <property type="entry name" value="Homeodomain-like_sf"/>
</dbReference>